<organism evidence="2 3">
    <name type="scientific">Sporisorium graminicola</name>
    <dbReference type="NCBI Taxonomy" id="280036"/>
    <lineage>
        <taxon>Eukaryota</taxon>
        <taxon>Fungi</taxon>
        <taxon>Dikarya</taxon>
        <taxon>Basidiomycota</taxon>
        <taxon>Ustilaginomycotina</taxon>
        <taxon>Ustilaginomycetes</taxon>
        <taxon>Ustilaginales</taxon>
        <taxon>Ustilaginaceae</taxon>
        <taxon>Sporisorium</taxon>
    </lineage>
</organism>
<dbReference type="Pfam" id="PF10521">
    <property type="entry name" value="Tti2"/>
    <property type="match status" value="1"/>
</dbReference>
<accession>A0A4U7KQ61</accession>
<protein>
    <submittedName>
        <fullName evidence="2">Uncharacterized protein</fullName>
    </submittedName>
</protein>
<evidence type="ECO:0000313" key="2">
    <source>
        <dbReference type="EMBL" id="TKY86625.1"/>
    </source>
</evidence>
<dbReference type="GO" id="GO:0005829">
    <property type="term" value="C:cytosol"/>
    <property type="evidence" value="ECO:0007669"/>
    <property type="project" value="TreeGrafter"/>
</dbReference>
<dbReference type="GO" id="GO:0005634">
    <property type="term" value="C:nucleus"/>
    <property type="evidence" value="ECO:0007669"/>
    <property type="project" value="TreeGrafter"/>
</dbReference>
<evidence type="ECO:0000256" key="1">
    <source>
        <dbReference type="ARBA" id="ARBA00034736"/>
    </source>
</evidence>
<proteinExistence type="inferred from homology"/>
<sequence length="663" mass="71873">MVSLPKPSALTSSASIDILPRAHLPSPLPPFSTPSCCYQFGLTTLPQEADASLDTDVASILSRLLTLSQLLAIPTLFGRGDGQAWTHSEQHYPALLQWKEQQVPALLAHVEQLLGKLSESSTSGLPQPGSQIVELVLGHVVCAVARYISPGSVGVDSESSSSHKVTLEDGWTSSVCDTKARNALAALRSGSTSTHLPASSTIAKALLTDYIKPIFRETAASSSASTSSVDPTTGRLKPPASGSLFISHLDANLGQHRFSSAGEDSDASNLAPQRFALLVSPETLRTSATQGVEEAGVQSVGERNEALGCVNVLSWCVDALRLEGEADWSEVWPLVVPPLLTLLEHPQPRWRLRGSVIAHRLLLKPSRPVKAEDANATEGRRHEVLGNMLVRTGIGSLLERALHVNLTYIHDEQYAPGLLEQSIGALRQLVLLTTHPISYRVVGQTPPPDAAWSSLDDSEDDCGKRRMDALFRLVSEAILSTWSYLPLPPHGTRLGRELVNVTCSAYLILADDLAPPPQTPHTRVTILGGVARFLDVSLDWIFRSWLSTVAFDHTDQIASSIVVLSLANRLLFGSRDSDVRPDNEPWGPRRFTSLILSSVAKCWISALESHLRGSTQAALGWDELEHGLSTLLRRLSQMDASVESRWSELVRLDQRLEGLLPPA</sequence>
<dbReference type="InterPro" id="IPR018870">
    <property type="entry name" value="Tti2"/>
</dbReference>
<dbReference type="GO" id="GO:0110078">
    <property type="term" value="C:TTT Hsp90 cochaperone complex"/>
    <property type="evidence" value="ECO:0007669"/>
    <property type="project" value="InterPro"/>
</dbReference>
<dbReference type="GeneID" id="40727159"/>
<dbReference type="Proteomes" id="UP000306050">
    <property type="component" value="Chromosome SGRAM_3"/>
</dbReference>
<dbReference type="RefSeq" id="XP_029738610.1">
    <property type="nucleotide sequence ID" value="XM_029884860.1"/>
</dbReference>
<comment type="similarity">
    <text evidence="1">Belongs to the TTI2 family.</text>
</comment>
<comment type="caution">
    <text evidence="2">The sequence shown here is derived from an EMBL/GenBank/DDBJ whole genome shotgun (WGS) entry which is preliminary data.</text>
</comment>
<dbReference type="PANTHER" id="PTHR32226:SF2">
    <property type="entry name" value="TELO2-INTERACTING PROTEIN 2"/>
    <property type="match status" value="1"/>
</dbReference>
<dbReference type="PANTHER" id="PTHR32226">
    <property type="entry name" value="TELO2-INTERACTING PROTEIN 2"/>
    <property type="match status" value="1"/>
</dbReference>
<dbReference type="AlphaFoldDB" id="A0A4U7KQ61"/>
<dbReference type="EMBL" id="SRRM01000016">
    <property type="protein sequence ID" value="TKY86625.1"/>
    <property type="molecule type" value="Genomic_DNA"/>
</dbReference>
<reference evidence="2 3" key="1">
    <citation type="submission" date="2019-05" db="EMBL/GenBank/DDBJ databases">
        <title>Sporisorium graminicola CBS 10092 draft sequencing and annotation.</title>
        <authorList>
            <person name="Solano-Gonzalez S."/>
            <person name="Caddick M.X."/>
            <person name="Darby A."/>
        </authorList>
    </citation>
    <scope>NUCLEOTIDE SEQUENCE [LARGE SCALE GENOMIC DNA]</scope>
    <source>
        <strain evidence="2 3">CBS 10092</strain>
    </source>
</reference>
<gene>
    <name evidence="2" type="ORF">EX895_004264</name>
</gene>
<evidence type="ECO:0000313" key="3">
    <source>
        <dbReference type="Proteomes" id="UP000306050"/>
    </source>
</evidence>
<dbReference type="KEGG" id="sgra:EX895_004264"/>
<keyword evidence="3" id="KW-1185">Reference proteome</keyword>
<dbReference type="OrthoDB" id="6417021at2759"/>
<name>A0A4U7KQ61_9BASI</name>